<dbReference type="EMBL" id="MAVT02001131">
    <property type="protein sequence ID" value="POS71925.1"/>
    <property type="molecule type" value="Genomic_DNA"/>
</dbReference>
<dbReference type="GO" id="GO:0006351">
    <property type="term" value="P:DNA-templated transcription"/>
    <property type="evidence" value="ECO:0007669"/>
    <property type="project" value="InterPro"/>
</dbReference>
<dbReference type="SMART" id="SM00906">
    <property type="entry name" value="Fungal_trans"/>
    <property type="match status" value="1"/>
</dbReference>
<keyword evidence="2" id="KW-0805">Transcription regulation</keyword>
<sequence length="798" mass="88680">MLGMHHHSSQDDDPAGGASINVSSPPGRLSAPMPVVASPSLSVSSSTPLHVLAHTSIQQRKRSVSKSAERPAKRKILKARKARCSGSLPCESCLKRGRSRACHYDAKYSRGKPVSPPRVPDRRESFSSGEGGAVEDSRHGRQDLDGSNVGVSIRFLAVNTPIEPVPQAEQRAGNETSAPSRASPELEVSEIQGQYHDTTSGLAFLHQTCRRLSKEESAQACRYNVTVPGQPENEDSPTLTVGDKPLGRVRQGHVDFPPHQLAKQLVHLYSDVCMATYRFLHLQTVEGWLNVMSSNDREGLPLYHGVGRAKAAIVLTMLAIAKSHKDKASGRFQLDEESSMEQTDALFSDASALVQQETSSPTLESAQARLMQVLYLLTTSRFNQAWYVFGTAIQLISALGLHRRPGRKPREVSNGNYIEMQLRKRTFWSAYILDKYLGVIFGRPRHYNDEDIDQEAPDSVNDEDMTPTGPVTSQQRGKRDCHVDALIYHSRIGTIISEAARTVYSIKPISHKERITAAHRLGEDLSRWRESLPPYLGSIHPSSLIPTFRRQSITLQIAYCHAIMHINRLFLLGKVSSGSEPQIREAIIAATTVLETVDEMVNEQGTIFHAFWWTHYVTFCALAIVYAWEVQSRKTQPNQVVLDAGISHSELMALAEKCHKYLAQATASNSPSRRYSLILEKLRREAIRGVMPRHAPSATVARRETEEGTEIKGITAHSHATPTYTPPEAPFPSPASRPQRAVELNSTPQNGFGATFEEMNWSLQEWQSEDWLNLDSMAFGTFSESDDAPFVWNTEPTK</sequence>
<protein>
    <submittedName>
        <fullName evidence="8">Fungal specific transcription factor domain-containing protein</fullName>
    </submittedName>
</protein>
<feature type="domain" description="Xylanolytic transcriptional activator regulatory" evidence="7">
    <location>
        <begin position="385"/>
        <end position="463"/>
    </location>
</feature>
<dbReference type="STRING" id="158607.A0A2P5HNW9"/>
<dbReference type="GO" id="GO:0045944">
    <property type="term" value="P:positive regulation of transcription by RNA polymerase II"/>
    <property type="evidence" value="ECO:0007669"/>
    <property type="project" value="TreeGrafter"/>
</dbReference>
<feature type="region of interest" description="Disordered" evidence="6">
    <location>
        <begin position="450"/>
        <end position="476"/>
    </location>
</feature>
<dbReference type="InParanoid" id="A0A2P5HNW9"/>
<keyword evidence="5" id="KW-0539">Nucleus</keyword>
<dbReference type="CDD" id="cd12148">
    <property type="entry name" value="fungal_TF_MHR"/>
    <property type="match status" value="1"/>
</dbReference>
<feature type="compositionally biased region" description="Low complexity" evidence="6">
    <location>
        <begin position="29"/>
        <end position="52"/>
    </location>
</feature>
<feature type="compositionally biased region" description="Basic and acidic residues" evidence="6">
    <location>
        <begin position="135"/>
        <end position="144"/>
    </location>
</feature>
<accession>A0A2P5HNW9</accession>
<evidence type="ECO:0000256" key="1">
    <source>
        <dbReference type="ARBA" id="ARBA00004123"/>
    </source>
</evidence>
<gene>
    <name evidence="8" type="ORF">DHEL01_v209678</name>
</gene>
<dbReference type="PANTHER" id="PTHR47540">
    <property type="entry name" value="THIAMINE REPRESSIBLE GENES REGULATORY PROTEIN THI5"/>
    <property type="match status" value="1"/>
</dbReference>
<evidence type="ECO:0000256" key="2">
    <source>
        <dbReference type="ARBA" id="ARBA00023015"/>
    </source>
</evidence>
<feature type="region of interest" description="Disordered" evidence="6">
    <location>
        <begin position="1"/>
        <end position="80"/>
    </location>
</feature>
<feature type="compositionally biased region" description="Pro residues" evidence="6">
    <location>
        <begin position="724"/>
        <end position="735"/>
    </location>
</feature>
<keyword evidence="3" id="KW-0238">DNA-binding</keyword>
<evidence type="ECO:0000313" key="8">
    <source>
        <dbReference type="EMBL" id="POS71925.1"/>
    </source>
</evidence>
<feature type="region of interest" description="Disordered" evidence="6">
    <location>
        <begin position="107"/>
        <end position="146"/>
    </location>
</feature>
<reference evidence="8" key="1">
    <citation type="submission" date="2017-09" db="EMBL/GenBank/DDBJ databases">
        <title>Polyketide synthases of a Diaporthe helianthi virulent isolate.</title>
        <authorList>
            <person name="Baroncelli R."/>
        </authorList>
    </citation>
    <scope>NUCLEOTIDE SEQUENCE [LARGE SCALE GENOMIC DNA]</scope>
    <source>
        <strain evidence="8">7/96</strain>
    </source>
</reference>
<dbReference type="GO" id="GO:0005634">
    <property type="term" value="C:nucleus"/>
    <property type="evidence" value="ECO:0007669"/>
    <property type="project" value="UniProtKB-SubCell"/>
</dbReference>
<evidence type="ECO:0000256" key="6">
    <source>
        <dbReference type="SAM" id="MobiDB-lite"/>
    </source>
</evidence>
<feature type="compositionally biased region" description="Basic and acidic residues" evidence="6">
    <location>
        <begin position="701"/>
        <end position="710"/>
    </location>
</feature>
<dbReference type="AlphaFoldDB" id="A0A2P5HNW9"/>
<dbReference type="OrthoDB" id="2579025at2759"/>
<dbReference type="InterPro" id="IPR007219">
    <property type="entry name" value="XnlR_reg_dom"/>
</dbReference>
<evidence type="ECO:0000256" key="3">
    <source>
        <dbReference type="ARBA" id="ARBA00023125"/>
    </source>
</evidence>
<feature type="region of interest" description="Disordered" evidence="6">
    <location>
        <begin position="694"/>
        <end position="740"/>
    </location>
</feature>
<feature type="region of interest" description="Disordered" evidence="6">
    <location>
        <begin position="164"/>
        <end position="187"/>
    </location>
</feature>
<dbReference type="GO" id="GO:0008270">
    <property type="term" value="F:zinc ion binding"/>
    <property type="evidence" value="ECO:0007669"/>
    <property type="project" value="InterPro"/>
</dbReference>
<name>A0A2P5HNW9_DIAHE</name>
<comment type="caution">
    <text evidence="8">The sequence shown here is derived from an EMBL/GenBank/DDBJ whole genome shotgun (WGS) entry which is preliminary data.</text>
</comment>
<dbReference type="PANTHER" id="PTHR47540:SF2">
    <property type="entry name" value="ZN(II)2CYS6 TRANSCRIPTION FACTOR (EUROFUNG)"/>
    <property type="match status" value="1"/>
</dbReference>
<dbReference type="Proteomes" id="UP000094444">
    <property type="component" value="Unassembled WGS sequence"/>
</dbReference>
<dbReference type="InterPro" id="IPR051711">
    <property type="entry name" value="Stress_Response_Reg"/>
</dbReference>
<evidence type="ECO:0000256" key="5">
    <source>
        <dbReference type="ARBA" id="ARBA00023242"/>
    </source>
</evidence>
<evidence type="ECO:0000259" key="7">
    <source>
        <dbReference type="SMART" id="SM00906"/>
    </source>
</evidence>
<dbReference type="Pfam" id="PF04082">
    <property type="entry name" value="Fungal_trans"/>
    <property type="match status" value="1"/>
</dbReference>
<evidence type="ECO:0000256" key="4">
    <source>
        <dbReference type="ARBA" id="ARBA00023163"/>
    </source>
</evidence>
<keyword evidence="9" id="KW-1185">Reference proteome</keyword>
<comment type="subcellular location">
    <subcellularLocation>
        <location evidence="1">Nucleus</location>
    </subcellularLocation>
</comment>
<feature type="compositionally biased region" description="Acidic residues" evidence="6">
    <location>
        <begin position="450"/>
        <end position="465"/>
    </location>
</feature>
<keyword evidence="4" id="KW-0804">Transcription</keyword>
<proteinExistence type="predicted"/>
<evidence type="ECO:0000313" key="9">
    <source>
        <dbReference type="Proteomes" id="UP000094444"/>
    </source>
</evidence>
<organism evidence="8 9">
    <name type="scientific">Diaporthe helianthi</name>
    <dbReference type="NCBI Taxonomy" id="158607"/>
    <lineage>
        <taxon>Eukaryota</taxon>
        <taxon>Fungi</taxon>
        <taxon>Dikarya</taxon>
        <taxon>Ascomycota</taxon>
        <taxon>Pezizomycotina</taxon>
        <taxon>Sordariomycetes</taxon>
        <taxon>Sordariomycetidae</taxon>
        <taxon>Diaporthales</taxon>
        <taxon>Diaporthaceae</taxon>
        <taxon>Diaporthe</taxon>
    </lineage>
</organism>
<dbReference type="GO" id="GO:0043565">
    <property type="term" value="F:sequence-specific DNA binding"/>
    <property type="evidence" value="ECO:0007669"/>
    <property type="project" value="TreeGrafter"/>
</dbReference>